<evidence type="ECO:0000256" key="4">
    <source>
        <dbReference type="PROSITE-ProRule" id="PRU00335"/>
    </source>
</evidence>
<dbReference type="Gene3D" id="1.10.357.10">
    <property type="entry name" value="Tetracycline Repressor, domain 2"/>
    <property type="match status" value="1"/>
</dbReference>
<feature type="DNA-binding region" description="H-T-H motif" evidence="4">
    <location>
        <begin position="31"/>
        <end position="50"/>
    </location>
</feature>
<dbReference type="PANTHER" id="PTHR47506">
    <property type="entry name" value="TRANSCRIPTIONAL REGULATORY PROTEIN"/>
    <property type="match status" value="1"/>
</dbReference>
<dbReference type="PROSITE" id="PS01081">
    <property type="entry name" value="HTH_TETR_1"/>
    <property type="match status" value="1"/>
</dbReference>
<proteinExistence type="predicted"/>
<dbReference type="Proteomes" id="UP001273589">
    <property type="component" value="Unassembled WGS sequence"/>
</dbReference>
<dbReference type="Pfam" id="PF00440">
    <property type="entry name" value="TetR_N"/>
    <property type="match status" value="1"/>
</dbReference>
<dbReference type="InterPro" id="IPR009057">
    <property type="entry name" value="Homeodomain-like_sf"/>
</dbReference>
<dbReference type="PANTHER" id="PTHR47506:SF1">
    <property type="entry name" value="HTH-TYPE TRANSCRIPTIONAL REGULATOR YJDC"/>
    <property type="match status" value="1"/>
</dbReference>
<dbReference type="SUPFAM" id="SSF48498">
    <property type="entry name" value="Tetracyclin repressor-like, C-terminal domain"/>
    <property type="match status" value="1"/>
</dbReference>
<accession>A0AAJ2URQ1</accession>
<dbReference type="RefSeq" id="WP_319700092.1">
    <property type="nucleotide sequence ID" value="NZ_JARAWN010000694.1"/>
</dbReference>
<dbReference type="GO" id="GO:0003677">
    <property type="term" value="F:DNA binding"/>
    <property type="evidence" value="ECO:0007669"/>
    <property type="project" value="UniProtKB-UniRule"/>
</dbReference>
<evidence type="ECO:0000313" key="6">
    <source>
        <dbReference type="EMBL" id="MDX3136858.1"/>
    </source>
</evidence>
<keyword evidence="2 4" id="KW-0238">DNA-binding</keyword>
<keyword evidence="1" id="KW-0805">Transcription regulation</keyword>
<evidence type="ECO:0000256" key="1">
    <source>
        <dbReference type="ARBA" id="ARBA00023015"/>
    </source>
</evidence>
<dbReference type="PROSITE" id="PS50977">
    <property type="entry name" value="HTH_TETR_2"/>
    <property type="match status" value="1"/>
</dbReference>
<keyword evidence="3" id="KW-0804">Transcription</keyword>
<dbReference type="InterPro" id="IPR001647">
    <property type="entry name" value="HTH_TetR"/>
</dbReference>
<dbReference type="EMBL" id="JARAWN010000694">
    <property type="protein sequence ID" value="MDX3136858.1"/>
    <property type="molecule type" value="Genomic_DNA"/>
</dbReference>
<gene>
    <name evidence="6" type="ORF">PV367_45330</name>
</gene>
<evidence type="ECO:0000256" key="3">
    <source>
        <dbReference type="ARBA" id="ARBA00023163"/>
    </source>
</evidence>
<evidence type="ECO:0000313" key="7">
    <source>
        <dbReference type="Proteomes" id="UP001273589"/>
    </source>
</evidence>
<dbReference type="AlphaFoldDB" id="A0AAJ2URQ1"/>
<sequence>MVKQERALRTREALIKSAAVVFDRDGFSVASLTVISHQAGVSNGALHFHFATKAALAGAVEDAAAHRLGRITLREEETGSALQLLVDATHDLARGLHDDVVLRTGFELSGDHVYVAKRDLRHQWRQWVEETLRRADAEGALHETMTPEDAVITLVAATTGLEVLGAQDPVWLSCRTLTRFWQLLLPRLASASALGRLTAEGHAAPAVRITENQDPRSAGSG</sequence>
<dbReference type="PRINTS" id="PR00455">
    <property type="entry name" value="HTHTETR"/>
</dbReference>
<dbReference type="NCBIfam" id="NF041196">
    <property type="entry name" value="ScbR_bind_reg"/>
    <property type="match status" value="1"/>
</dbReference>
<dbReference type="InterPro" id="IPR036271">
    <property type="entry name" value="Tet_transcr_reg_TetR-rel_C_sf"/>
</dbReference>
<dbReference type="InterPro" id="IPR023772">
    <property type="entry name" value="DNA-bd_HTH_TetR-type_CS"/>
</dbReference>
<evidence type="ECO:0000259" key="5">
    <source>
        <dbReference type="PROSITE" id="PS50977"/>
    </source>
</evidence>
<protein>
    <submittedName>
        <fullName evidence="6">ScbR family autoregulator-binding transcription factor</fullName>
    </submittedName>
</protein>
<reference evidence="6" key="1">
    <citation type="journal article" date="2023" name="Microb. Genom.">
        <title>Mesoterricola silvestris gen. nov., sp. nov., Mesoterricola sediminis sp. nov., Geothrix oryzae sp. nov., Geothrix edaphica sp. nov., Geothrix rubra sp. nov., and Geothrix limicola sp. nov., six novel members of Acidobacteriota isolated from soils.</title>
        <authorList>
            <person name="Weisberg A.J."/>
            <person name="Pearce E."/>
            <person name="Kramer C.G."/>
            <person name="Chang J.H."/>
            <person name="Clarke C.R."/>
        </authorList>
    </citation>
    <scope>NUCLEOTIDE SEQUENCE</scope>
    <source>
        <strain evidence="6">ND06-05F</strain>
    </source>
</reference>
<dbReference type="InterPro" id="IPR047923">
    <property type="entry name" value="ArpA-like"/>
</dbReference>
<comment type="caution">
    <text evidence="6">The sequence shown here is derived from an EMBL/GenBank/DDBJ whole genome shotgun (WGS) entry which is preliminary data.</text>
</comment>
<evidence type="ECO:0000256" key="2">
    <source>
        <dbReference type="ARBA" id="ARBA00023125"/>
    </source>
</evidence>
<organism evidence="6 7">
    <name type="scientific">Streptomyces europaeiscabiei</name>
    <dbReference type="NCBI Taxonomy" id="146819"/>
    <lineage>
        <taxon>Bacteria</taxon>
        <taxon>Bacillati</taxon>
        <taxon>Actinomycetota</taxon>
        <taxon>Actinomycetes</taxon>
        <taxon>Kitasatosporales</taxon>
        <taxon>Streptomycetaceae</taxon>
        <taxon>Streptomyces</taxon>
    </lineage>
</organism>
<feature type="domain" description="HTH tetR-type" evidence="5">
    <location>
        <begin position="8"/>
        <end position="68"/>
    </location>
</feature>
<dbReference type="SUPFAM" id="SSF46689">
    <property type="entry name" value="Homeodomain-like"/>
    <property type="match status" value="1"/>
</dbReference>
<name>A0AAJ2URQ1_9ACTN</name>